<dbReference type="SUPFAM" id="SSF56349">
    <property type="entry name" value="DNA breaking-rejoining enzymes"/>
    <property type="match status" value="1"/>
</dbReference>
<dbReference type="AlphaFoldDB" id="A0A560EHI0"/>
<dbReference type="EMBL" id="VITN01000051">
    <property type="protein sequence ID" value="TWB08797.1"/>
    <property type="molecule type" value="Genomic_DNA"/>
</dbReference>
<evidence type="ECO:0008006" key="4">
    <source>
        <dbReference type="Google" id="ProtNLM"/>
    </source>
</evidence>
<comment type="caution">
    <text evidence="2">The sequence shown here is derived from an EMBL/GenBank/DDBJ whole genome shotgun (WGS) entry which is preliminary data.</text>
</comment>
<keyword evidence="1" id="KW-0233">DNA recombination</keyword>
<gene>
    <name evidence="2" type="ORF">FBZ89_1515</name>
</gene>
<reference evidence="2 3" key="1">
    <citation type="submission" date="2019-06" db="EMBL/GenBank/DDBJ databases">
        <title>Genomic Encyclopedia of Type Strains, Phase IV (KMG-V): Genome sequencing to study the core and pangenomes of soil and plant-associated prokaryotes.</title>
        <authorList>
            <person name="Whitman W."/>
        </authorList>
    </citation>
    <scope>NUCLEOTIDE SEQUENCE [LARGE SCALE GENOMIC DNA]</scope>
    <source>
        <strain evidence="2 3">BR 11880</strain>
    </source>
</reference>
<evidence type="ECO:0000313" key="2">
    <source>
        <dbReference type="EMBL" id="TWB08797.1"/>
    </source>
</evidence>
<evidence type="ECO:0000256" key="1">
    <source>
        <dbReference type="ARBA" id="ARBA00023172"/>
    </source>
</evidence>
<dbReference type="Gene3D" id="1.10.443.10">
    <property type="entry name" value="Intergrase catalytic core"/>
    <property type="match status" value="1"/>
</dbReference>
<sequence>MKDLTFHDLRHEATNRLAKIYPTPLELMRITGYKPLATLARYYHADTEELA</sequence>
<dbReference type="InterPro" id="IPR013762">
    <property type="entry name" value="Integrase-like_cat_sf"/>
</dbReference>
<dbReference type="GO" id="GO:0003677">
    <property type="term" value="F:DNA binding"/>
    <property type="evidence" value="ECO:0007669"/>
    <property type="project" value="InterPro"/>
</dbReference>
<dbReference type="GO" id="GO:0015074">
    <property type="term" value="P:DNA integration"/>
    <property type="evidence" value="ECO:0007669"/>
    <property type="project" value="InterPro"/>
</dbReference>
<organism evidence="2 3">
    <name type="scientific">Nitrospirillum amazonense</name>
    <dbReference type="NCBI Taxonomy" id="28077"/>
    <lineage>
        <taxon>Bacteria</taxon>
        <taxon>Pseudomonadati</taxon>
        <taxon>Pseudomonadota</taxon>
        <taxon>Alphaproteobacteria</taxon>
        <taxon>Rhodospirillales</taxon>
        <taxon>Azospirillaceae</taxon>
        <taxon>Nitrospirillum</taxon>
    </lineage>
</organism>
<evidence type="ECO:0000313" key="3">
    <source>
        <dbReference type="Proteomes" id="UP000319859"/>
    </source>
</evidence>
<dbReference type="Proteomes" id="UP000319859">
    <property type="component" value="Unassembled WGS sequence"/>
</dbReference>
<dbReference type="GO" id="GO:0006310">
    <property type="term" value="P:DNA recombination"/>
    <property type="evidence" value="ECO:0007669"/>
    <property type="project" value="UniProtKB-KW"/>
</dbReference>
<accession>A0A560EHI0</accession>
<proteinExistence type="predicted"/>
<name>A0A560EHI0_9PROT</name>
<protein>
    <recommendedName>
        <fullName evidence="4">Phage integrase family protein</fullName>
    </recommendedName>
</protein>
<dbReference type="InterPro" id="IPR011010">
    <property type="entry name" value="DNA_brk_join_enz"/>
</dbReference>